<comment type="caution">
    <text evidence="2">The sequence shown here is derived from an EMBL/GenBank/DDBJ whole genome shotgun (WGS) entry which is preliminary data.</text>
</comment>
<gene>
    <name evidence="2" type="ORF">C9374_014171</name>
</gene>
<dbReference type="InterPro" id="IPR001810">
    <property type="entry name" value="F-box_dom"/>
</dbReference>
<accession>A0AA88GWA6</accession>
<dbReference type="PROSITE" id="PS50181">
    <property type="entry name" value="FBOX"/>
    <property type="match status" value="1"/>
</dbReference>
<dbReference type="InterPro" id="IPR036047">
    <property type="entry name" value="F-box-like_dom_sf"/>
</dbReference>
<dbReference type="EMBL" id="PYSW02000007">
    <property type="protein sequence ID" value="KAG2389611.1"/>
    <property type="molecule type" value="Genomic_DNA"/>
</dbReference>
<dbReference type="RefSeq" id="XP_044553603.1">
    <property type="nucleotide sequence ID" value="XM_044690129.1"/>
</dbReference>
<dbReference type="InterPro" id="IPR043136">
    <property type="entry name" value="B30.2/SPRY_sf"/>
</dbReference>
<dbReference type="Gene3D" id="2.60.120.920">
    <property type="match status" value="1"/>
</dbReference>
<reference evidence="2 3" key="1">
    <citation type="journal article" date="2018" name="BMC Genomics">
        <title>The genome of Naegleria lovaniensis, the basis for a comparative approach to unravel pathogenicity factors of the human pathogenic amoeba N. fowleri.</title>
        <authorList>
            <person name="Liechti N."/>
            <person name="Schurch N."/>
            <person name="Bruggmann R."/>
            <person name="Wittwer M."/>
        </authorList>
    </citation>
    <scope>NUCLEOTIDE SEQUENCE [LARGE SCALE GENOMIC DNA]</scope>
    <source>
        <strain evidence="2 3">ATCC 30569</strain>
    </source>
</reference>
<sequence>MKQFLKQIIAPSSPIRVHLSSQSNDQDLLGSLPLEVLYHIFHYMTPMDFVKIEMLNSFYYGLGNSNGMINKIWKEYYENFCYINLFDYKRSKIVSSVNYPGDYVYGNDHQHNDDTSNNNNQMEITWQDYKIKFTEDYKRWHLKNSFGPTKVIQLSMPTFQTMCLENTSTKESSYLVSNFGMTRGKFYFRVTFNTTRFGSGVGFIKESEVKKIKSQQFDYILYLRDGSCMIHPGEKIIDRLKEVDGKLLRVYSVLDPEDILGMILDLDNGEVIYLINGKEVLHITNVTQTYPDEPFYLFMYFPIGQKYTVLPCIKSIDEIGEKGQANILENVKSSSKKQRVTMGI</sequence>
<protein>
    <recommendedName>
        <fullName evidence="1">F-box domain-containing protein</fullName>
    </recommendedName>
</protein>
<keyword evidence="3" id="KW-1185">Reference proteome</keyword>
<evidence type="ECO:0000313" key="2">
    <source>
        <dbReference type="EMBL" id="KAG2389611.1"/>
    </source>
</evidence>
<evidence type="ECO:0000259" key="1">
    <source>
        <dbReference type="PROSITE" id="PS50181"/>
    </source>
</evidence>
<dbReference type="Proteomes" id="UP000816034">
    <property type="component" value="Unassembled WGS sequence"/>
</dbReference>
<dbReference type="SUPFAM" id="SSF81383">
    <property type="entry name" value="F-box domain"/>
    <property type="match status" value="1"/>
</dbReference>
<proteinExistence type="predicted"/>
<dbReference type="AlphaFoldDB" id="A0AA88GWA6"/>
<dbReference type="SUPFAM" id="SSF49899">
    <property type="entry name" value="Concanavalin A-like lectins/glucanases"/>
    <property type="match status" value="1"/>
</dbReference>
<evidence type="ECO:0000313" key="3">
    <source>
        <dbReference type="Proteomes" id="UP000816034"/>
    </source>
</evidence>
<feature type="domain" description="F-box" evidence="1">
    <location>
        <begin position="26"/>
        <end position="76"/>
    </location>
</feature>
<dbReference type="Gene3D" id="1.20.1280.50">
    <property type="match status" value="1"/>
</dbReference>
<organism evidence="2 3">
    <name type="scientific">Naegleria lovaniensis</name>
    <name type="common">Amoeba</name>
    <dbReference type="NCBI Taxonomy" id="51637"/>
    <lineage>
        <taxon>Eukaryota</taxon>
        <taxon>Discoba</taxon>
        <taxon>Heterolobosea</taxon>
        <taxon>Tetramitia</taxon>
        <taxon>Eutetramitia</taxon>
        <taxon>Vahlkampfiidae</taxon>
        <taxon>Naegleria</taxon>
    </lineage>
</organism>
<dbReference type="InterPro" id="IPR013320">
    <property type="entry name" value="ConA-like_dom_sf"/>
</dbReference>
<name>A0AA88GWA6_NAELO</name>
<dbReference type="GeneID" id="68106624"/>